<reference evidence="3" key="1">
    <citation type="submission" date="2022-11" db="UniProtKB">
        <authorList>
            <consortium name="WormBaseParasite"/>
        </authorList>
    </citation>
    <scope>IDENTIFICATION</scope>
</reference>
<sequence>MSIGLPLQNNLQPLQIVPTPAVIVGLLCLKFLLTLNLNDDTQIATIFLTVEVLYEFDNL</sequence>
<evidence type="ECO:0000313" key="3">
    <source>
        <dbReference type="WBParaSite" id="nRc.2.0.1.t24634-RA"/>
    </source>
</evidence>
<evidence type="ECO:0000313" key="2">
    <source>
        <dbReference type="Proteomes" id="UP000887565"/>
    </source>
</evidence>
<keyword evidence="1" id="KW-0812">Transmembrane</keyword>
<accession>A0A915JDP1</accession>
<dbReference type="Proteomes" id="UP000887565">
    <property type="component" value="Unplaced"/>
</dbReference>
<dbReference type="AlphaFoldDB" id="A0A915JDP1"/>
<protein>
    <submittedName>
        <fullName evidence="3">Uncharacterized protein</fullName>
    </submittedName>
</protein>
<organism evidence="2 3">
    <name type="scientific">Romanomermis culicivorax</name>
    <name type="common">Nematode worm</name>
    <dbReference type="NCBI Taxonomy" id="13658"/>
    <lineage>
        <taxon>Eukaryota</taxon>
        <taxon>Metazoa</taxon>
        <taxon>Ecdysozoa</taxon>
        <taxon>Nematoda</taxon>
        <taxon>Enoplea</taxon>
        <taxon>Dorylaimia</taxon>
        <taxon>Mermithida</taxon>
        <taxon>Mermithoidea</taxon>
        <taxon>Mermithidae</taxon>
        <taxon>Romanomermis</taxon>
    </lineage>
</organism>
<evidence type="ECO:0000256" key="1">
    <source>
        <dbReference type="SAM" id="Phobius"/>
    </source>
</evidence>
<proteinExistence type="predicted"/>
<keyword evidence="2" id="KW-1185">Reference proteome</keyword>
<feature type="transmembrane region" description="Helical" evidence="1">
    <location>
        <begin position="12"/>
        <end position="33"/>
    </location>
</feature>
<dbReference type="WBParaSite" id="nRc.2.0.1.t24634-RA">
    <property type="protein sequence ID" value="nRc.2.0.1.t24634-RA"/>
    <property type="gene ID" value="nRc.2.0.1.g24634"/>
</dbReference>
<keyword evidence="1" id="KW-0472">Membrane</keyword>
<name>A0A915JDP1_ROMCU</name>
<keyword evidence="1" id="KW-1133">Transmembrane helix</keyword>